<dbReference type="SUPFAM" id="SSF47413">
    <property type="entry name" value="lambda repressor-like DNA-binding domains"/>
    <property type="match status" value="1"/>
</dbReference>
<dbReference type="EMBL" id="BAEO01000055">
    <property type="protein sequence ID" value="GAC20697.1"/>
    <property type="molecule type" value="Genomic_DNA"/>
</dbReference>
<gene>
    <name evidence="5" type="ORF">GARC_3743</name>
</gene>
<dbReference type="PANTHER" id="PTHR36511">
    <property type="entry name" value="MERR FAMILY BACTERIAL REGULATORY PROTEIN"/>
    <property type="match status" value="1"/>
</dbReference>
<dbReference type="Gene3D" id="1.10.260.40">
    <property type="entry name" value="lambda repressor-like DNA-binding domains"/>
    <property type="match status" value="1"/>
</dbReference>
<evidence type="ECO:0000313" key="6">
    <source>
        <dbReference type="Proteomes" id="UP000006327"/>
    </source>
</evidence>
<evidence type="ECO:0000256" key="1">
    <source>
        <dbReference type="ARBA" id="ARBA00023015"/>
    </source>
</evidence>
<dbReference type="GO" id="GO:0003677">
    <property type="term" value="F:DNA binding"/>
    <property type="evidence" value="ECO:0007669"/>
    <property type="project" value="UniProtKB-KW"/>
</dbReference>
<reference evidence="5 6" key="1">
    <citation type="journal article" date="2017" name="Antonie Van Leeuwenhoek">
        <title>Rhizobium rhizosphaerae sp. nov., a novel species isolated from rice rhizosphere.</title>
        <authorList>
            <person name="Zhao J.J."/>
            <person name="Zhang J."/>
            <person name="Zhang R.J."/>
            <person name="Zhang C.W."/>
            <person name="Yin H.Q."/>
            <person name="Zhang X.X."/>
        </authorList>
    </citation>
    <scope>NUCLEOTIDE SEQUENCE [LARGE SCALE GENOMIC DNA]</scope>
    <source>
        <strain evidence="5 6">BSs20135</strain>
    </source>
</reference>
<dbReference type="InterPro" id="IPR001387">
    <property type="entry name" value="Cro/C1-type_HTH"/>
</dbReference>
<dbReference type="PROSITE" id="PS50943">
    <property type="entry name" value="HTH_CROC1"/>
    <property type="match status" value="1"/>
</dbReference>
<proteinExistence type="predicted"/>
<dbReference type="PANTHER" id="PTHR36511:SF4">
    <property type="entry name" value="ANTITOXIN MQSA"/>
    <property type="match status" value="1"/>
</dbReference>
<name>K6YR90_9ALTE</name>
<dbReference type="OrthoDB" id="9799384at2"/>
<feature type="domain" description="HTH cro/C1-type" evidence="4">
    <location>
        <begin position="38"/>
        <end position="73"/>
    </location>
</feature>
<evidence type="ECO:0000256" key="2">
    <source>
        <dbReference type="ARBA" id="ARBA00023125"/>
    </source>
</evidence>
<evidence type="ECO:0000313" key="5">
    <source>
        <dbReference type="EMBL" id="GAC20697.1"/>
    </source>
</evidence>
<dbReference type="AlphaFoldDB" id="K6YR90"/>
<dbReference type="InterPro" id="IPR052359">
    <property type="entry name" value="HTH-type_reg/antitoxin"/>
</dbReference>
<dbReference type="RefSeq" id="WP_007622876.1">
    <property type="nucleotide sequence ID" value="NZ_BAEO01000055.1"/>
</dbReference>
<evidence type="ECO:0000259" key="4">
    <source>
        <dbReference type="PROSITE" id="PS50943"/>
    </source>
</evidence>
<keyword evidence="2" id="KW-0238">DNA-binding</keyword>
<evidence type="ECO:0000256" key="3">
    <source>
        <dbReference type="ARBA" id="ARBA00023163"/>
    </source>
</evidence>
<dbReference type="InterPro" id="IPR010982">
    <property type="entry name" value="Lambda_DNA-bd_dom_sf"/>
</dbReference>
<keyword evidence="1" id="KW-0805">Transcription regulation</keyword>
<protein>
    <recommendedName>
        <fullName evidence="4">HTH cro/C1-type domain-containing protein</fullName>
    </recommendedName>
</protein>
<dbReference type="STRING" id="493475.GARC_3743"/>
<sequence>MTKAGNDILSGANEALEFLRGDPKKGRANKIINTIIDVKSIRAQTGLSQVDFAEAYGLSVHSLKKWEAGKRNPEGAAKAYLTVISKRPNVVREALEGL</sequence>
<keyword evidence="6" id="KW-1185">Reference proteome</keyword>
<dbReference type="eggNOG" id="COG2944">
    <property type="taxonomic scope" value="Bacteria"/>
</dbReference>
<comment type="caution">
    <text evidence="5">The sequence shown here is derived from an EMBL/GenBank/DDBJ whole genome shotgun (WGS) entry which is preliminary data.</text>
</comment>
<accession>K6YR90</accession>
<dbReference type="Pfam" id="PF01381">
    <property type="entry name" value="HTH_3"/>
    <property type="match status" value="1"/>
</dbReference>
<organism evidence="5 6">
    <name type="scientific">Paraglaciecola arctica BSs20135</name>
    <dbReference type="NCBI Taxonomy" id="493475"/>
    <lineage>
        <taxon>Bacteria</taxon>
        <taxon>Pseudomonadati</taxon>
        <taxon>Pseudomonadota</taxon>
        <taxon>Gammaproteobacteria</taxon>
        <taxon>Alteromonadales</taxon>
        <taxon>Alteromonadaceae</taxon>
        <taxon>Paraglaciecola</taxon>
    </lineage>
</organism>
<dbReference type="Proteomes" id="UP000006327">
    <property type="component" value="Unassembled WGS sequence"/>
</dbReference>
<keyword evidence="3" id="KW-0804">Transcription</keyword>
<dbReference type="CDD" id="cd00093">
    <property type="entry name" value="HTH_XRE"/>
    <property type="match status" value="1"/>
</dbReference>